<dbReference type="AlphaFoldDB" id="A0AA37WCN9"/>
<dbReference type="PANTHER" id="PTHR43115:SF4">
    <property type="entry name" value="DEHYDROGENASE_REDUCTASE SDR FAMILY MEMBER 11"/>
    <property type="match status" value="1"/>
</dbReference>
<protein>
    <submittedName>
        <fullName evidence="4">Oxidoreductase</fullName>
    </submittedName>
</protein>
<comment type="caution">
    <text evidence="4">The sequence shown here is derived from an EMBL/GenBank/DDBJ whole genome shotgun (WGS) entry which is preliminary data.</text>
</comment>
<gene>
    <name evidence="4" type="ORF">GCM10007872_29710</name>
</gene>
<evidence type="ECO:0000256" key="2">
    <source>
        <dbReference type="ARBA" id="ARBA00023002"/>
    </source>
</evidence>
<proteinExistence type="inferred from homology"/>
<dbReference type="Gene3D" id="3.40.50.720">
    <property type="entry name" value="NAD(P)-binding Rossmann-like Domain"/>
    <property type="match status" value="1"/>
</dbReference>
<keyword evidence="5" id="KW-1185">Reference proteome</keyword>
<evidence type="ECO:0000256" key="3">
    <source>
        <dbReference type="RuleBase" id="RU000363"/>
    </source>
</evidence>
<reference evidence="5" key="1">
    <citation type="journal article" date="2019" name="Int. J. Syst. Evol. Microbiol.">
        <title>The Global Catalogue of Microorganisms (GCM) 10K type strain sequencing project: providing services to taxonomists for standard genome sequencing and annotation.</title>
        <authorList>
            <consortium name="The Broad Institute Genomics Platform"/>
            <consortium name="The Broad Institute Genome Sequencing Center for Infectious Disease"/>
            <person name="Wu L."/>
            <person name="Ma J."/>
        </authorList>
    </citation>
    <scope>NUCLEOTIDE SEQUENCE [LARGE SCALE GENOMIC DNA]</scope>
    <source>
        <strain evidence="5">NBRC 12467</strain>
    </source>
</reference>
<organism evidence="4 5">
    <name type="scientific">Gluconobacter sphaericus NBRC 12467</name>
    <dbReference type="NCBI Taxonomy" id="1307951"/>
    <lineage>
        <taxon>Bacteria</taxon>
        <taxon>Pseudomonadati</taxon>
        <taxon>Pseudomonadota</taxon>
        <taxon>Alphaproteobacteria</taxon>
        <taxon>Acetobacterales</taxon>
        <taxon>Acetobacteraceae</taxon>
        <taxon>Gluconobacter</taxon>
    </lineage>
</organism>
<dbReference type="GO" id="GO:0016616">
    <property type="term" value="F:oxidoreductase activity, acting on the CH-OH group of donors, NAD or NADP as acceptor"/>
    <property type="evidence" value="ECO:0007669"/>
    <property type="project" value="UniProtKB-ARBA"/>
</dbReference>
<comment type="similarity">
    <text evidence="1 3">Belongs to the short-chain dehydrogenases/reductases (SDR) family.</text>
</comment>
<dbReference type="EMBL" id="BSNZ01000032">
    <property type="protein sequence ID" value="GLQ86061.1"/>
    <property type="molecule type" value="Genomic_DNA"/>
</dbReference>
<dbReference type="PANTHER" id="PTHR43115">
    <property type="entry name" value="DEHYDROGENASE/REDUCTASE SDR FAMILY MEMBER 11"/>
    <property type="match status" value="1"/>
</dbReference>
<dbReference type="Proteomes" id="UP001156708">
    <property type="component" value="Unassembled WGS sequence"/>
</dbReference>
<name>A0AA37WCN9_9PROT</name>
<evidence type="ECO:0000313" key="5">
    <source>
        <dbReference type="Proteomes" id="UP001156708"/>
    </source>
</evidence>
<dbReference type="InterPro" id="IPR002347">
    <property type="entry name" value="SDR_fam"/>
</dbReference>
<evidence type="ECO:0000313" key="4">
    <source>
        <dbReference type="EMBL" id="GLQ86061.1"/>
    </source>
</evidence>
<dbReference type="Pfam" id="PF00106">
    <property type="entry name" value="adh_short"/>
    <property type="match status" value="1"/>
</dbReference>
<dbReference type="SUPFAM" id="SSF51735">
    <property type="entry name" value="NAD(P)-binding Rossmann-fold domains"/>
    <property type="match status" value="1"/>
</dbReference>
<dbReference type="PRINTS" id="PR00080">
    <property type="entry name" value="SDRFAMILY"/>
</dbReference>
<evidence type="ECO:0000256" key="1">
    <source>
        <dbReference type="ARBA" id="ARBA00006484"/>
    </source>
</evidence>
<accession>A0AA37WCN9</accession>
<keyword evidence="2" id="KW-0560">Oxidoreductase</keyword>
<dbReference type="InterPro" id="IPR036291">
    <property type="entry name" value="NAD(P)-bd_dom_sf"/>
</dbReference>
<sequence>MLRLAGQADGSLSLISAMGFLRMSNTPYRTALVTGASSGIGAAIVRRLSEGGIEVHALARDAKRLEALASDTGCIPHAVSVSDQAGLEALIAGLEVDVLVNNAGQSRTGNITNTTPDDIDALVDVNLRAVLQLTRLVVPGMIERNRGHIVNISSIAGHYAFAGGNTVYHTTKAGVHSLSQQLRCDLFGRQIRVTEVSPARVETEVFGRLIGDMAEAKKRFFDEYDSLLPEDIANSVAFAVLAPQRMNVSFMEVLPTMQVVGGLNFAKKTSAPG</sequence>
<dbReference type="PRINTS" id="PR00081">
    <property type="entry name" value="GDHRDH"/>
</dbReference>
<dbReference type="FunFam" id="3.40.50.720:FF:000047">
    <property type="entry name" value="NADP-dependent L-serine/L-allo-threonine dehydrogenase"/>
    <property type="match status" value="1"/>
</dbReference>